<feature type="compositionally biased region" description="Polar residues" evidence="1">
    <location>
        <begin position="67"/>
        <end position="77"/>
    </location>
</feature>
<dbReference type="RefSeq" id="WP_307042120.1">
    <property type="nucleotide sequence ID" value="NZ_JAUSYY010000001.1"/>
</dbReference>
<comment type="caution">
    <text evidence="3">The sequence shown here is derived from an EMBL/GenBank/DDBJ whole genome shotgun (WGS) entry which is preliminary data.</text>
</comment>
<keyword evidence="2" id="KW-0812">Transmembrane</keyword>
<protein>
    <submittedName>
        <fullName evidence="3">Uncharacterized protein</fullName>
    </submittedName>
</protein>
<sequence>MPQGTEMDAEAEDPLERRRDELRRIVYGTPGEPSPGAVAELVAIERRLGGRADGGTGAPPPGLSAPRSGSETPSAESVPNAEVPRPDERPTRRWRFATAVTVLASAVGAIALLGPVRELLLPPRGLEVFERAPSVAELDRARDVTEATHLDPAAASSLRPLGSAVGYEVWTYRDGERVCLLTQRDFWFAWISSCVTLEEFRERGLVRRIPAAEISDLTRPSPVAPDDVVLLEWGPRSTGVEWRAVPAGEPPAGSAPMTYEEWASTRVAARLGGS</sequence>
<accession>A0ABU0R9E7</accession>
<evidence type="ECO:0000256" key="2">
    <source>
        <dbReference type="SAM" id="Phobius"/>
    </source>
</evidence>
<proteinExistence type="predicted"/>
<reference evidence="3 4" key="1">
    <citation type="submission" date="2023-07" db="EMBL/GenBank/DDBJ databases">
        <title>Comparative genomics of wheat-associated soil bacteria to identify genetic determinants of phenazine resistance.</title>
        <authorList>
            <person name="Mouncey N."/>
        </authorList>
    </citation>
    <scope>NUCLEOTIDE SEQUENCE [LARGE SCALE GENOMIC DNA]</scope>
    <source>
        <strain evidence="3 4">V3I3</strain>
    </source>
</reference>
<feature type="region of interest" description="Disordered" evidence="1">
    <location>
        <begin position="1"/>
        <end position="90"/>
    </location>
</feature>
<evidence type="ECO:0000256" key="1">
    <source>
        <dbReference type="SAM" id="MobiDB-lite"/>
    </source>
</evidence>
<evidence type="ECO:0000313" key="4">
    <source>
        <dbReference type="Proteomes" id="UP001239083"/>
    </source>
</evidence>
<keyword evidence="2" id="KW-1133">Transmembrane helix</keyword>
<keyword evidence="4" id="KW-1185">Reference proteome</keyword>
<name>A0ABU0R9E7_9MICO</name>
<keyword evidence="2" id="KW-0472">Membrane</keyword>
<evidence type="ECO:0000313" key="3">
    <source>
        <dbReference type="EMBL" id="MDQ0894685.1"/>
    </source>
</evidence>
<feature type="compositionally biased region" description="Basic and acidic residues" evidence="1">
    <location>
        <begin position="14"/>
        <end position="24"/>
    </location>
</feature>
<dbReference type="Proteomes" id="UP001239083">
    <property type="component" value="Unassembled WGS sequence"/>
</dbReference>
<organism evidence="3 4">
    <name type="scientific">Agromyces ramosus</name>
    <dbReference type="NCBI Taxonomy" id="33879"/>
    <lineage>
        <taxon>Bacteria</taxon>
        <taxon>Bacillati</taxon>
        <taxon>Actinomycetota</taxon>
        <taxon>Actinomycetes</taxon>
        <taxon>Micrococcales</taxon>
        <taxon>Microbacteriaceae</taxon>
        <taxon>Agromyces</taxon>
    </lineage>
</organism>
<feature type="transmembrane region" description="Helical" evidence="2">
    <location>
        <begin position="94"/>
        <end position="114"/>
    </location>
</feature>
<gene>
    <name evidence="3" type="ORF">QFZ26_002240</name>
</gene>
<dbReference type="EMBL" id="JAUSYY010000001">
    <property type="protein sequence ID" value="MDQ0894685.1"/>
    <property type="molecule type" value="Genomic_DNA"/>
</dbReference>